<evidence type="ECO:0000313" key="2">
    <source>
        <dbReference type="EMBL" id="ADB17408.1"/>
    </source>
</evidence>
<dbReference type="eggNOG" id="ENOG502ZB6S">
    <property type="taxonomic scope" value="Bacteria"/>
</dbReference>
<reference evidence="2 3" key="1">
    <citation type="journal article" date="2009" name="Stand. Genomic Sci.">
        <title>Complete genome sequence of Pirellula staleyi type strain (ATCC 27377).</title>
        <authorList>
            <person name="Clum A."/>
            <person name="Tindall B.J."/>
            <person name="Sikorski J."/>
            <person name="Ivanova N."/>
            <person name="Mavrommatis K."/>
            <person name="Lucas S."/>
            <person name="Glavina del Rio T."/>
            <person name="Nolan M."/>
            <person name="Chen F."/>
            <person name="Tice H."/>
            <person name="Pitluck S."/>
            <person name="Cheng J.F."/>
            <person name="Chertkov O."/>
            <person name="Brettin T."/>
            <person name="Han C."/>
            <person name="Detter J.C."/>
            <person name="Kuske C."/>
            <person name="Bruce D."/>
            <person name="Goodwin L."/>
            <person name="Ovchinikova G."/>
            <person name="Pati A."/>
            <person name="Mikhailova N."/>
            <person name="Chen A."/>
            <person name="Palaniappan K."/>
            <person name="Land M."/>
            <person name="Hauser L."/>
            <person name="Chang Y.J."/>
            <person name="Jeffries C.D."/>
            <person name="Chain P."/>
            <person name="Rohde M."/>
            <person name="Goker M."/>
            <person name="Bristow J."/>
            <person name="Eisen J.A."/>
            <person name="Markowitz V."/>
            <person name="Hugenholtz P."/>
            <person name="Kyrpides N.C."/>
            <person name="Klenk H.P."/>
            <person name="Lapidus A."/>
        </authorList>
    </citation>
    <scope>NUCLEOTIDE SEQUENCE [LARGE SCALE GENOMIC DNA]</scope>
    <source>
        <strain evidence="3">ATCC 27377 / DSM 6068 / ICPB 4128</strain>
    </source>
</reference>
<evidence type="ECO:0008006" key="4">
    <source>
        <dbReference type="Google" id="ProtNLM"/>
    </source>
</evidence>
<name>D2R7I2_PIRSD</name>
<protein>
    <recommendedName>
        <fullName evidence="4">Transporter</fullName>
    </recommendedName>
</protein>
<evidence type="ECO:0000313" key="3">
    <source>
        <dbReference type="Proteomes" id="UP000001887"/>
    </source>
</evidence>
<evidence type="ECO:0000256" key="1">
    <source>
        <dbReference type="SAM" id="SignalP"/>
    </source>
</evidence>
<feature type="signal peptide" evidence="1">
    <location>
        <begin position="1"/>
        <end position="24"/>
    </location>
</feature>
<gene>
    <name evidence="2" type="ordered locus">Psta_2740</name>
</gene>
<dbReference type="HOGENOM" id="CLU_841687_0_0_0"/>
<dbReference type="Proteomes" id="UP000001887">
    <property type="component" value="Chromosome"/>
</dbReference>
<dbReference type="EMBL" id="CP001848">
    <property type="protein sequence ID" value="ADB17408.1"/>
    <property type="molecule type" value="Genomic_DNA"/>
</dbReference>
<sequence precursor="true">MTKRWKFSLAGSLLALLLSSSAMAEEWVYNPAVEESPAPAYAPPACDECCDCCSKDLLLGFIAPTDTRWANFISPMTNPVFFEDPRTLTEARFIFIDHQIPDLAGGAIPASKLQVLAVQLRAALTEDLSLIATKDGYIFPTGIAPLDDGWADVALGLKYNLWKDVECQRILSAGVTFELPIGSPQALQGNGSGEFNLFASYGAEFGNCNHLITTAGFRLPTDTVDENQIFYWSAHVDQPIGNSRFYAFAEGNWYHWMKDGGNAAFDGIQGTDLFNFGSTGVAGTDIVTGALGLKYRPSDLREIGVAFEVPLTDERGVLQNRLTLDYIIRY</sequence>
<dbReference type="AlphaFoldDB" id="D2R7I2"/>
<proteinExistence type="predicted"/>
<dbReference type="OrthoDB" id="7339425at2"/>
<keyword evidence="3" id="KW-1185">Reference proteome</keyword>
<accession>D2R7I2</accession>
<keyword evidence="1" id="KW-0732">Signal</keyword>
<dbReference type="KEGG" id="psl:Psta_2740"/>
<organism evidence="2 3">
    <name type="scientific">Pirellula staleyi (strain ATCC 27377 / DSM 6068 / ICPB 4128)</name>
    <name type="common">Pirella staleyi</name>
    <dbReference type="NCBI Taxonomy" id="530564"/>
    <lineage>
        <taxon>Bacteria</taxon>
        <taxon>Pseudomonadati</taxon>
        <taxon>Planctomycetota</taxon>
        <taxon>Planctomycetia</taxon>
        <taxon>Pirellulales</taxon>
        <taxon>Pirellulaceae</taxon>
        <taxon>Pirellula</taxon>
    </lineage>
</organism>
<feature type="chain" id="PRO_5003034716" description="Transporter" evidence="1">
    <location>
        <begin position="25"/>
        <end position="330"/>
    </location>
</feature>